<dbReference type="EMBL" id="NMUQ01000002">
    <property type="protein sequence ID" value="OXM14168.1"/>
    <property type="molecule type" value="Genomic_DNA"/>
</dbReference>
<dbReference type="OrthoDB" id="1957237at2"/>
<evidence type="ECO:0008006" key="5">
    <source>
        <dbReference type="Google" id="ProtNLM"/>
    </source>
</evidence>
<evidence type="ECO:0000313" key="3">
    <source>
        <dbReference type="EMBL" id="OXM14168.1"/>
    </source>
</evidence>
<dbReference type="InterPro" id="IPR011067">
    <property type="entry name" value="Plasmid_toxin/cell-grow_inhib"/>
</dbReference>
<reference evidence="3 4" key="1">
    <citation type="submission" date="2017-07" db="EMBL/GenBank/DDBJ databases">
        <title>Paenibacillus herberti R33 genome sequencing and assembly.</title>
        <authorList>
            <person name="Su W."/>
        </authorList>
    </citation>
    <scope>NUCLEOTIDE SEQUENCE [LARGE SCALE GENOMIC DNA]</scope>
    <source>
        <strain evidence="3 4">R33</strain>
    </source>
</reference>
<dbReference type="Gene3D" id="2.30.30.110">
    <property type="match status" value="1"/>
</dbReference>
<comment type="similarity">
    <text evidence="1">Belongs to the PemK/MazF family.</text>
</comment>
<gene>
    <name evidence="3" type="ORF">CGZ75_14460</name>
</gene>
<evidence type="ECO:0000313" key="4">
    <source>
        <dbReference type="Proteomes" id="UP000215145"/>
    </source>
</evidence>
<name>A0A229NWD1_9BACL</name>
<evidence type="ECO:0000256" key="2">
    <source>
        <dbReference type="ARBA" id="ARBA00022649"/>
    </source>
</evidence>
<dbReference type="AlphaFoldDB" id="A0A229NWD1"/>
<proteinExistence type="inferred from homology"/>
<evidence type="ECO:0000256" key="1">
    <source>
        <dbReference type="ARBA" id="ARBA00007521"/>
    </source>
</evidence>
<dbReference type="RefSeq" id="WP_089524990.1">
    <property type="nucleotide sequence ID" value="NZ_NMUQ01000002.1"/>
</dbReference>
<dbReference type="SUPFAM" id="SSF50118">
    <property type="entry name" value="Cell growth inhibitor/plasmid maintenance toxic component"/>
    <property type="match status" value="1"/>
</dbReference>
<dbReference type="InterPro" id="IPR003477">
    <property type="entry name" value="PemK-like"/>
</dbReference>
<keyword evidence="2" id="KW-1277">Toxin-antitoxin system</keyword>
<dbReference type="GO" id="GO:0003677">
    <property type="term" value="F:DNA binding"/>
    <property type="evidence" value="ECO:0007669"/>
    <property type="project" value="InterPro"/>
</dbReference>
<accession>A0A229NWD1</accession>
<comment type="caution">
    <text evidence="3">The sequence shown here is derived from an EMBL/GenBank/DDBJ whole genome shotgun (WGS) entry which is preliminary data.</text>
</comment>
<keyword evidence="4" id="KW-1185">Reference proteome</keyword>
<dbReference type="Proteomes" id="UP000215145">
    <property type="component" value="Unassembled WGS sequence"/>
</dbReference>
<protein>
    <recommendedName>
        <fullName evidence="5">Type II toxin-antitoxin system PemK/MazF family toxin</fullName>
    </recommendedName>
</protein>
<organism evidence="3 4">
    <name type="scientific">Paenibacillus herberti</name>
    <dbReference type="NCBI Taxonomy" id="1619309"/>
    <lineage>
        <taxon>Bacteria</taxon>
        <taxon>Bacillati</taxon>
        <taxon>Bacillota</taxon>
        <taxon>Bacilli</taxon>
        <taxon>Bacillales</taxon>
        <taxon>Paenibacillaceae</taxon>
        <taxon>Paenibacillus</taxon>
    </lineage>
</organism>
<dbReference type="Pfam" id="PF02452">
    <property type="entry name" value="PemK_toxin"/>
    <property type="match status" value="1"/>
</dbReference>
<sequence>MPDRAGCCAVCLAGGAEGEWLEFSEQRLADLQQTLENMGLKRGQIFIEWMKTQNQYLQWETGFEPSKLRKYNRSDIIYVNFGFNPGSEIGGLHYAVVMDDNEKSNPVVNVIPLGSLELGQTKDILHKHEIYIGVISGMNGKEAFAIPNQFQPISKLRIYRPRKGSDLVVKLPAQFMDMIDEKIIGLFTRKFSKAITQLEAAKNTAAAGRENIVQSSEQSI</sequence>